<dbReference type="EMBL" id="JAMTCK010000001">
    <property type="protein sequence ID" value="MCP2163277.1"/>
    <property type="molecule type" value="Genomic_DNA"/>
</dbReference>
<keyword evidence="1" id="KW-0805">Transcription regulation</keyword>
<evidence type="ECO:0000256" key="2">
    <source>
        <dbReference type="ARBA" id="ARBA00023125"/>
    </source>
</evidence>
<evidence type="ECO:0000256" key="3">
    <source>
        <dbReference type="ARBA" id="ARBA00023163"/>
    </source>
</evidence>
<protein>
    <submittedName>
        <fullName evidence="5">DNA-binding transcriptional regulator, MarR family</fullName>
    </submittedName>
</protein>
<dbReference type="GO" id="GO:0003700">
    <property type="term" value="F:DNA-binding transcription factor activity"/>
    <property type="evidence" value="ECO:0007669"/>
    <property type="project" value="InterPro"/>
</dbReference>
<keyword evidence="2 5" id="KW-0238">DNA-binding</keyword>
<dbReference type="Gene3D" id="1.10.10.10">
    <property type="entry name" value="Winged helix-like DNA-binding domain superfamily/Winged helix DNA-binding domain"/>
    <property type="match status" value="1"/>
</dbReference>
<evidence type="ECO:0000256" key="1">
    <source>
        <dbReference type="ARBA" id="ARBA00023015"/>
    </source>
</evidence>
<evidence type="ECO:0000313" key="5">
    <source>
        <dbReference type="EMBL" id="MCP2163277.1"/>
    </source>
</evidence>
<dbReference type="GO" id="GO:0003677">
    <property type="term" value="F:DNA binding"/>
    <property type="evidence" value="ECO:0007669"/>
    <property type="project" value="UniProtKB-KW"/>
</dbReference>
<reference evidence="5" key="1">
    <citation type="submission" date="2022-06" db="EMBL/GenBank/DDBJ databases">
        <title>Genomic Encyclopedia of Archaeal and Bacterial Type Strains, Phase II (KMG-II): from individual species to whole genera.</title>
        <authorList>
            <person name="Goeker M."/>
        </authorList>
    </citation>
    <scope>NUCLEOTIDE SEQUENCE</scope>
    <source>
        <strain evidence="5">DSM 43935</strain>
    </source>
</reference>
<keyword evidence="6" id="KW-1185">Reference proteome</keyword>
<evidence type="ECO:0000313" key="6">
    <source>
        <dbReference type="Proteomes" id="UP001206128"/>
    </source>
</evidence>
<feature type="domain" description="HTH marR-type" evidence="4">
    <location>
        <begin position="15"/>
        <end position="144"/>
    </location>
</feature>
<dbReference type="AlphaFoldDB" id="A0AAE3G7X0"/>
<dbReference type="Pfam" id="PF12802">
    <property type="entry name" value="MarR_2"/>
    <property type="match status" value="1"/>
</dbReference>
<proteinExistence type="predicted"/>
<accession>A0AAE3G7X0</accession>
<dbReference type="InterPro" id="IPR036390">
    <property type="entry name" value="WH_DNA-bd_sf"/>
</dbReference>
<dbReference type="SMART" id="SM00347">
    <property type="entry name" value="HTH_MARR"/>
    <property type="match status" value="1"/>
</dbReference>
<dbReference type="InterPro" id="IPR000835">
    <property type="entry name" value="HTH_MarR-typ"/>
</dbReference>
<name>A0AAE3G7X0_9PSEU</name>
<evidence type="ECO:0000259" key="4">
    <source>
        <dbReference type="PROSITE" id="PS50995"/>
    </source>
</evidence>
<dbReference type="SUPFAM" id="SSF46785">
    <property type="entry name" value="Winged helix' DNA-binding domain"/>
    <property type="match status" value="1"/>
</dbReference>
<dbReference type="InterPro" id="IPR036388">
    <property type="entry name" value="WH-like_DNA-bd_sf"/>
</dbReference>
<sequence length="149" mass="15763">MDDSEGRPGLPAPNAALLLAVLGRAVRADIDAALAECGLSMRLLSALGHLAHQPGLSYSELGRRAGVTAQSMQATFRRLEDTGAVVRTSPGGRGNTARLELTDAGRSLLRQGRQVLGRIEADLLAVLPEADGARLRHLLGELAVRRAKR</sequence>
<comment type="caution">
    <text evidence="5">The sequence shown here is derived from an EMBL/GenBank/DDBJ whole genome shotgun (WGS) entry which is preliminary data.</text>
</comment>
<keyword evidence="3" id="KW-0804">Transcription</keyword>
<dbReference type="PROSITE" id="PS50995">
    <property type="entry name" value="HTH_MARR_2"/>
    <property type="match status" value="1"/>
</dbReference>
<organism evidence="5 6">
    <name type="scientific">Goodfellowiella coeruleoviolacea</name>
    <dbReference type="NCBI Taxonomy" id="334858"/>
    <lineage>
        <taxon>Bacteria</taxon>
        <taxon>Bacillati</taxon>
        <taxon>Actinomycetota</taxon>
        <taxon>Actinomycetes</taxon>
        <taxon>Pseudonocardiales</taxon>
        <taxon>Pseudonocardiaceae</taxon>
        <taxon>Goodfellowiella</taxon>
    </lineage>
</organism>
<gene>
    <name evidence="5" type="ORF">LX83_000117</name>
</gene>
<dbReference type="PANTHER" id="PTHR42756">
    <property type="entry name" value="TRANSCRIPTIONAL REGULATOR, MARR"/>
    <property type="match status" value="1"/>
</dbReference>
<dbReference type="PANTHER" id="PTHR42756:SF1">
    <property type="entry name" value="TRANSCRIPTIONAL REPRESSOR OF EMRAB OPERON"/>
    <property type="match status" value="1"/>
</dbReference>
<dbReference type="Proteomes" id="UP001206128">
    <property type="component" value="Unassembled WGS sequence"/>
</dbReference>